<reference evidence="1 2" key="1">
    <citation type="journal article" date="2013" name="Curr. Biol.">
        <title>The Genome of the Foraminiferan Reticulomyxa filosa.</title>
        <authorList>
            <person name="Glockner G."/>
            <person name="Hulsmann N."/>
            <person name="Schleicher M."/>
            <person name="Noegel A.A."/>
            <person name="Eichinger L."/>
            <person name="Gallinger C."/>
            <person name="Pawlowski J."/>
            <person name="Sierra R."/>
            <person name="Euteneuer U."/>
            <person name="Pillet L."/>
            <person name="Moustafa A."/>
            <person name="Platzer M."/>
            <person name="Groth M."/>
            <person name="Szafranski K."/>
            <person name="Schliwa M."/>
        </authorList>
    </citation>
    <scope>NUCLEOTIDE SEQUENCE [LARGE SCALE GENOMIC DNA]</scope>
</reference>
<sequence length="223" mass="26199">MQSHNQSARIVNYSINNDEIMIDNANKRPSVEIKPIDVRNLKRPKPDDDNIERKDLIKQETKDSNFTKRLNDYYFCKTNPYGFYKCEWKRTGVSDTHSEIHWNKRKCIVKKFKKKYYIRSSVNIKTSNSGIHICRSIEHCRKSKNFNQIVTRPSKKIVKPYEQLLKMTYTSTITKGNKLVLRLNRNSNVDKVQDTVNDINAALSGKHIICHVQIVNSRLKKLL</sequence>
<dbReference type="Proteomes" id="UP000023152">
    <property type="component" value="Unassembled WGS sequence"/>
</dbReference>
<protein>
    <submittedName>
        <fullName evidence="1">Uncharacterized protein</fullName>
    </submittedName>
</protein>
<keyword evidence="2" id="KW-1185">Reference proteome</keyword>
<accession>X6M4V8</accession>
<organism evidence="1 2">
    <name type="scientific">Reticulomyxa filosa</name>
    <dbReference type="NCBI Taxonomy" id="46433"/>
    <lineage>
        <taxon>Eukaryota</taxon>
        <taxon>Sar</taxon>
        <taxon>Rhizaria</taxon>
        <taxon>Retaria</taxon>
        <taxon>Foraminifera</taxon>
        <taxon>Monothalamids</taxon>
        <taxon>Reticulomyxidae</taxon>
        <taxon>Reticulomyxa</taxon>
    </lineage>
</organism>
<name>X6M4V8_RETFI</name>
<evidence type="ECO:0000313" key="1">
    <source>
        <dbReference type="EMBL" id="ETO08929.1"/>
    </source>
</evidence>
<comment type="caution">
    <text evidence="1">The sequence shown here is derived from an EMBL/GenBank/DDBJ whole genome shotgun (WGS) entry which is preliminary data.</text>
</comment>
<proteinExistence type="predicted"/>
<dbReference type="EMBL" id="ASPP01024537">
    <property type="protein sequence ID" value="ETO08929.1"/>
    <property type="molecule type" value="Genomic_DNA"/>
</dbReference>
<gene>
    <name evidence="1" type="ORF">RFI_28458</name>
</gene>
<evidence type="ECO:0000313" key="2">
    <source>
        <dbReference type="Proteomes" id="UP000023152"/>
    </source>
</evidence>
<dbReference type="AlphaFoldDB" id="X6M4V8"/>